<dbReference type="InterPro" id="IPR007627">
    <property type="entry name" value="RNA_pol_sigma70_r2"/>
</dbReference>
<dbReference type="PANTHER" id="PTHR43133:SF63">
    <property type="entry name" value="RNA POLYMERASE SIGMA FACTOR FECI-RELATED"/>
    <property type="match status" value="1"/>
</dbReference>
<accession>A0ABW1S9T8</accession>
<evidence type="ECO:0000256" key="3">
    <source>
        <dbReference type="ARBA" id="ARBA00023082"/>
    </source>
</evidence>
<evidence type="ECO:0000259" key="5">
    <source>
        <dbReference type="Pfam" id="PF04542"/>
    </source>
</evidence>
<dbReference type="Proteomes" id="UP001596303">
    <property type="component" value="Unassembled WGS sequence"/>
</dbReference>
<keyword evidence="4" id="KW-0804">Transcription</keyword>
<evidence type="ECO:0000256" key="1">
    <source>
        <dbReference type="ARBA" id="ARBA00010641"/>
    </source>
</evidence>
<dbReference type="InterPro" id="IPR013324">
    <property type="entry name" value="RNA_pol_sigma_r3/r4-like"/>
</dbReference>
<dbReference type="InterPro" id="IPR013325">
    <property type="entry name" value="RNA_pol_sigma_r2"/>
</dbReference>
<feature type="domain" description="RNA polymerase sigma-70 region 2" evidence="5">
    <location>
        <begin position="11"/>
        <end position="68"/>
    </location>
</feature>
<dbReference type="Pfam" id="PF04542">
    <property type="entry name" value="Sigma70_r2"/>
    <property type="match status" value="1"/>
</dbReference>
<feature type="domain" description="RNA polymerase sigma factor 70 region 4 type 2" evidence="6">
    <location>
        <begin position="101"/>
        <end position="150"/>
    </location>
</feature>
<dbReference type="SUPFAM" id="SSF88946">
    <property type="entry name" value="Sigma2 domain of RNA polymerase sigma factors"/>
    <property type="match status" value="1"/>
</dbReference>
<organism evidence="7 8">
    <name type="scientific">Ponticaulis profundi</name>
    <dbReference type="NCBI Taxonomy" id="2665222"/>
    <lineage>
        <taxon>Bacteria</taxon>
        <taxon>Pseudomonadati</taxon>
        <taxon>Pseudomonadota</taxon>
        <taxon>Alphaproteobacteria</taxon>
        <taxon>Hyphomonadales</taxon>
        <taxon>Hyphomonadaceae</taxon>
        <taxon>Ponticaulis</taxon>
    </lineage>
</organism>
<protein>
    <submittedName>
        <fullName evidence="7">RNA polymerase sigma factor</fullName>
    </submittedName>
</protein>
<dbReference type="PANTHER" id="PTHR43133">
    <property type="entry name" value="RNA POLYMERASE ECF-TYPE SIGMA FACTO"/>
    <property type="match status" value="1"/>
</dbReference>
<sequence length="180" mass="21180">MTEVLPLEAELENFIRRHWRQSDEVADLRQEVLTRLYRFALENRPTQPRALMFRIARNLMIDRIRKKSVVTIDAVMDFESLSVSTDEADPFETTSARQELRMLQDALDDLPQRTRDVIFMRRVQGCSQRETAKKLKISEPTVERHISKGVTLLMEYFRRHGVVRSAGKTRKSEARRDDFA</sequence>
<dbReference type="InterPro" id="IPR014284">
    <property type="entry name" value="RNA_pol_sigma-70_dom"/>
</dbReference>
<dbReference type="Pfam" id="PF08281">
    <property type="entry name" value="Sigma70_r4_2"/>
    <property type="match status" value="1"/>
</dbReference>
<name>A0ABW1S9T8_9PROT</name>
<comment type="caution">
    <text evidence="7">The sequence shown here is derived from an EMBL/GenBank/DDBJ whole genome shotgun (WGS) entry which is preliminary data.</text>
</comment>
<proteinExistence type="inferred from homology"/>
<dbReference type="InterPro" id="IPR039425">
    <property type="entry name" value="RNA_pol_sigma-70-like"/>
</dbReference>
<dbReference type="EMBL" id="JBHSSW010000012">
    <property type="protein sequence ID" value="MFC6198329.1"/>
    <property type="molecule type" value="Genomic_DNA"/>
</dbReference>
<dbReference type="Gene3D" id="1.10.1740.10">
    <property type="match status" value="1"/>
</dbReference>
<dbReference type="Gene3D" id="1.10.10.10">
    <property type="entry name" value="Winged helix-like DNA-binding domain superfamily/Winged helix DNA-binding domain"/>
    <property type="match status" value="1"/>
</dbReference>
<dbReference type="RefSeq" id="WP_377378452.1">
    <property type="nucleotide sequence ID" value="NZ_JBHSSW010000012.1"/>
</dbReference>
<evidence type="ECO:0000313" key="8">
    <source>
        <dbReference type="Proteomes" id="UP001596303"/>
    </source>
</evidence>
<reference evidence="8" key="1">
    <citation type="journal article" date="2019" name="Int. J. Syst. Evol. Microbiol.">
        <title>The Global Catalogue of Microorganisms (GCM) 10K type strain sequencing project: providing services to taxonomists for standard genome sequencing and annotation.</title>
        <authorList>
            <consortium name="The Broad Institute Genomics Platform"/>
            <consortium name="The Broad Institute Genome Sequencing Center for Infectious Disease"/>
            <person name="Wu L."/>
            <person name="Ma J."/>
        </authorList>
    </citation>
    <scope>NUCLEOTIDE SEQUENCE [LARGE SCALE GENOMIC DNA]</scope>
    <source>
        <strain evidence="8">CGMCC-1.15741</strain>
    </source>
</reference>
<evidence type="ECO:0000256" key="4">
    <source>
        <dbReference type="ARBA" id="ARBA00023163"/>
    </source>
</evidence>
<keyword evidence="3" id="KW-0731">Sigma factor</keyword>
<evidence type="ECO:0000259" key="6">
    <source>
        <dbReference type="Pfam" id="PF08281"/>
    </source>
</evidence>
<evidence type="ECO:0000256" key="2">
    <source>
        <dbReference type="ARBA" id="ARBA00023015"/>
    </source>
</evidence>
<dbReference type="NCBIfam" id="TIGR02937">
    <property type="entry name" value="sigma70-ECF"/>
    <property type="match status" value="1"/>
</dbReference>
<gene>
    <name evidence="7" type="ORF">ACFQDM_09575</name>
</gene>
<dbReference type="InterPro" id="IPR036388">
    <property type="entry name" value="WH-like_DNA-bd_sf"/>
</dbReference>
<evidence type="ECO:0000313" key="7">
    <source>
        <dbReference type="EMBL" id="MFC6198329.1"/>
    </source>
</evidence>
<comment type="similarity">
    <text evidence="1">Belongs to the sigma-70 factor family. ECF subfamily.</text>
</comment>
<dbReference type="InterPro" id="IPR013249">
    <property type="entry name" value="RNA_pol_sigma70_r4_t2"/>
</dbReference>
<keyword evidence="2" id="KW-0805">Transcription regulation</keyword>
<keyword evidence="8" id="KW-1185">Reference proteome</keyword>
<dbReference type="SUPFAM" id="SSF88659">
    <property type="entry name" value="Sigma3 and sigma4 domains of RNA polymerase sigma factors"/>
    <property type="match status" value="1"/>
</dbReference>